<comment type="catalytic activity">
    <reaction evidence="9 10">
        <text>L-glutamine + H2O = L-glutamate + NH4(+)</text>
        <dbReference type="Rhea" id="RHEA:15889"/>
        <dbReference type="ChEBI" id="CHEBI:15377"/>
        <dbReference type="ChEBI" id="CHEBI:28938"/>
        <dbReference type="ChEBI" id="CHEBI:29985"/>
        <dbReference type="ChEBI" id="CHEBI:58359"/>
        <dbReference type="EC" id="3.5.1.2"/>
    </reaction>
</comment>
<dbReference type="InterPro" id="IPR029062">
    <property type="entry name" value="Class_I_gatase-like"/>
</dbReference>
<accession>A0AAU7U9G9</accession>
<evidence type="ECO:0000256" key="5">
    <source>
        <dbReference type="ARBA" id="ARBA00022962"/>
    </source>
</evidence>
<comment type="pathway">
    <text evidence="1 10">Amino-acid biosynthesis; L-histidine biosynthesis; L-histidine from 5-phospho-alpha-D-ribose 1-diphosphate: step 5/9.</text>
</comment>
<evidence type="ECO:0000256" key="2">
    <source>
        <dbReference type="ARBA" id="ARBA00011152"/>
    </source>
</evidence>
<sequence>MSAPQVALLDYGGGNVRSAHKALVRAGIPVQVVSTPEQLHGMSGIVVPGQGHFRQVMEAFDDSGFRAPIMEAASKGTPILGICVGMQMLLDGSEEAPGVRGLGLLPGVSQRFTPAPGAQKVPHMGWNSIDKVGDSPLLHQLYCPAYAYFVHSYYVPLTVEVDSGAITEYGVPFWSVLSQGNLHATQFHPEKSGEVGLAILRRFREQVLEPHGAASGTPR</sequence>
<dbReference type="RefSeq" id="WP_350243151.1">
    <property type="nucleotide sequence ID" value="NZ_CP158299.1"/>
</dbReference>
<dbReference type="PROSITE" id="PS51274">
    <property type="entry name" value="GATASE_COBBQ"/>
    <property type="match status" value="1"/>
</dbReference>
<evidence type="ECO:0000256" key="7">
    <source>
        <dbReference type="ARBA" id="ARBA00023239"/>
    </source>
</evidence>
<comment type="subcellular location">
    <subcellularLocation>
        <location evidence="10">Cytoplasm</location>
    </subcellularLocation>
</comment>
<evidence type="ECO:0000256" key="8">
    <source>
        <dbReference type="ARBA" id="ARBA00047838"/>
    </source>
</evidence>
<dbReference type="GO" id="GO:0016829">
    <property type="term" value="F:lyase activity"/>
    <property type="evidence" value="ECO:0007669"/>
    <property type="project" value="UniProtKB-KW"/>
</dbReference>
<keyword evidence="7 10" id="KW-0456">Lyase</keyword>
<dbReference type="SUPFAM" id="SSF52317">
    <property type="entry name" value="Class I glutamine amidotransferase-like"/>
    <property type="match status" value="1"/>
</dbReference>
<keyword evidence="5 10" id="KW-0315">Glutamine amidotransferase</keyword>
<evidence type="ECO:0000256" key="3">
    <source>
        <dbReference type="ARBA" id="ARBA00022605"/>
    </source>
</evidence>
<dbReference type="PIRSF" id="PIRSF000495">
    <property type="entry name" value="Amidotransf_hisH"/>
    <property type="match status" value="1"/>
</dbReference>
<protein>
    <recommendedName>
        <fullName evidence="10">Imidazole glycerol phosphate synthase subunit HisH</fullName>
        <ecNumber evidence="10">4.3.2.10</ecNumber>
    </recommendedName>
    <alternativeName>
        <fullName evidence="10">IGP synthase glutaminase subunit</fullName>
        <ecNumber evidence="10">3.5.1.2</ecNumber>
    </alternativeName>
    <alternativeName>
        <fullName evidence="10">IGP synthase subunit HisH</fullName>
    </alternativeName>
    <alternativeName>
        <fullName evidence="10">ImGP synthase subunit HisH</fullName>
        <shortName evidence="10">IGPS subunit HisH</shortName>
    </alternativeName>
</protein>
<dbReference type="GO" id="GO:0004359">
    <property type="term" value="F:glutaminase activity"/>
    <property type="evidence" value="ECO:0007669"/>
    <property type="project" value="UniProtKB-EC"/>
</dbReference>
<dbReference type="EMBL" id="CP158299">
    <property type="protein sequence ID" value="XBV85114.1"/>
    <property type="molecule type" value="Genomic_DNA"/>
</dbReference>
<comment type="function">
    <text evidence="10">IGPS catalyzes the conversion of PRFAR and glutamine to IGP, AICAR and glutamate. The HisH subunit catalyzes the hydrolysis of glutamine to glutamate and ammonia as part of the synthesis of IGP and AICAR. The resulting ammonia molecule is channeled to the active site of HisF.</text>
</comment>
<evidence type="ECO:0000256" key="4">
    <source>
        <dbReference type="ARBA" id="ARBA00022801"/>
    </source>
</evidence>
<keyword evidence="3 10" id="KW-0028">Amino-acid biosynthesis</keyword>
<comment type="subunit">
    <text evidence="2 10">Heterodimer of HisH and HisF.</text>
</comment>
<proteinExistence type="inferred from homology"/>
<gene>
    <name evidence="10 13" type="primary">hisH</name>
    <name evidence="13" type="ORF">ABOD76_16970</name>
</gene>
<evidence type="ECO:0000259" key="12">
    <source>
        <dbReference type="Pfam" id="PF00117"/>
    </source>
</evidence>
<keyword evidence="4 10" id="KW-0378">Hydrolase</keyword>
<keyword evidence="6 10" id="KW-0368">Histidine biosynthesis</keyword>
<evidence type="ECO:0000256" key="1">
    <source>
        <dbReference type="ARBA" id="ARBA00005091"/>
    </source>
</evidence>
<name>A0AAU7U9G9_9DEIO</name>
<dbReference type="AlphaFoldDB" id="A0AAU7U9G9"/>
<dbReference type="EC" id="4.3.2.10" evidence="10"/>
<feature type="domain" description="Glutamine amidotransferase" evidence="12">
    <location>
        <begin position="8"/>
        <end position="203"/>
    </location>
</feature>
<dbReference type="GO" id="GO:0005737">
    <property type="term" value="C:cytoplasm"/>
    <property type="evidence" value="ECO:0007669"/>
    <property type="project" value="UniProtKB-SubCell"/>
</dbReference>
<evidence type="ECO:0000256" key="9">
    <source>
        <dbReference type="ARBA" id="ARBA00049534"/>
    </source>
</evidence>
<comment type="catalytic activity">
    <reaction evidence="8 10">
        <text>5-[(5-phospho-1-deoxy-D-ribulos-1-ylimino)methylamino]-1-(5-phospho-beta-D-ribosyl)imidazole-4-carboxamide + L-glutamine = D-erythro-1-(imidazol-4-yl)glycerol 3-phosphate + 5-amino-1-(5-phospho-beta-D-ribosyl)imidazole-4-carboxamide + L-glutamate + H(+)</text>
        <dbReference type="Rhea" id="RHEA:24793"/>
        <dbReference type="ChEBI" id="CHEBI:15378"/>
        <dbReference type="ChEBI" id="CHEBI:29985"/>
        <dbReference type="ChEBI" id="CHEBI:58278"/>
        <dbReference type="ChEBI" id="CHEBI:58359"/>
        <dbReference type="ChEBI" id="CHEBI:58475"/>
        <dbReference type="ChEBI" id="CHEBI:58525"/>
        <dbReference type="EC" id="4.3.2.10"/>
    </reaction>
</comment>
<evidence type="ECO:0000256" key="11">
    <source>
        <dbReference type="PIRSR" id="PIRSR000495-1"/>
    </source>
</evidence>
<evidence type="ECO:0000256" key="10">
    <source>
        <dbReference type="HAMAP-Rule" id="MF_00278"/>
    </source>
</evidence>
<dbReference type="NCBIfam" id="TIGR01855">
    <property type="entry name" value="IMP_synth_hisH"/>
    <property type="match status" value="1"/>
</dbReference>
<dbReference type="Pfam" id="PF00117">
    <property type="entry name" value="GATase"/>
    <property type="match status" value="1"/>
</dbReference>
<dbReference type="KEGG" id="dsc:ABOD76_16970"/>
<evidence type="ECO:0000256" key="6">
    <source>
        <dbReference type="ARBA" id="ARBA00023102"/>
    </source>
</evidence>
<dbReference type="PROSITE" id="PS51273">
    <property type="entry name" value="GATASE_TYPE_1"/>
    <property type="match status" value="1"/>
</dbReference>
<dbReference type="GO" id="GO:0000107">
    <property type="term" value="F:imidazoleglycerol-phosphate synthase activity"/>
    <property type="evidence" value="ECO:0007669"/>
    <property type="project" value="UniProtKB-UniRule"/>
</dbReference>
<dbReference type="Gene3D" id="3.40.50.880">
    <property type="match status" value="1"/>
</dbReference>
<dbReference type="CDD" id="cd01748">
    <property type="entry name" value="GATase1_IGP_Synthase"/>
    <property type="match status" value="1"/>
</dbReference>
<dbReference type="GO" id="GO:0000105">
    <property type="term" value="P:L-histidine biosynthetic process"/>
    <property type="evidence" value="ECO:0007669"/>
    <property type="project" value="UniProtKB-UniRule"/>
</dbReference>
<dbReference type="HAMAP" id="MF_00278">
    <property type="entry name" value="HisH"/>
    <property type="match status" value="1"/>
</dbReference>
<dbReference type="PANTHER" id="PTHR42701">
    <property type="entry name" value="IMIDAZOLE GLYCEROL PHOSPHATE SYNTHASE SUBUNIT HISH"/>
    <property type="match status" value="1"/>
</dbReference>
<evidence type="ECO:0000313" key="13">
    <source>
        <dbReference type="EMBL" id="XBV85114.1"/>
    </source>
</evidence>
<dbReference type="PANTHER" id="PTHR42701:SF1">
    <property type="entry name" value="IMIDAZOLE GLYCEROL PHOSPHATE SYNTHASE SUBUNIT HISH"/>
    <property type="match status" value="1"/>
</dbReference>
<reference evidence="13" key="1">
    <citation type="submission" date="2024-06" db="EMBL/GenBank/DDBJ databases">
        <title>Draft Genome Sequence of Deinococcus sonorensis Type Strain KR-87, a Biofilm Producing Representative of the Genus Deinococcus.</title>
        <authorList>
            <person name="Boren L.S."/>
            <person name="Grosso R.A."/>
            <person name="Hugenberg-Cox A.N."/>
            <person name="Hill J.T.E."/>
            <person name="Albert C.M."/>
            <person name="Tuohy J.M."/>
        </authorList>
    </citation>
    <scope>NUCLEOTIDE SEQUENCE</scope>
    <source>
        <strain evidence="13">KR-87</strain>
    </source>
</reference>
<dbReference type="EC" id="3.5.1.2" evidence="10"/>
<keyword evidence="10" id="KW-0963">Cytoplasm</keyword>
<organism evidence="13">
    <name type="scientific">Deinococcus sonorensis KR-87</name>
    <dbReference type="NCBI Taxonomy" id="694439"/>
    <lineage>
        <taxon>Bacteria</taxon>
        <taxon>Thermotogati</taxon>
        <taxon>Deinococcota</taxon>
        <taxon>Deinococci</taxon>
        <taxon>Deinococcales</taxon>
        <taxon>Deinococcaceae</taxon>
        <taxon>Deinococcus</taxon>
    </lineage>
</organism>
<dbReference type="InterPro" id="IPR010139">
    <property type="entry name" value="Imidazole-glycPsynth_HisH"/>
</dbReference>
<feature type="active site" description="Nucleophile" evidence="10 11">
    <location>
        <position position="83"/>
    </location>
</feature>
<dbReference type="InterPro" id="IPR017926">
    <property type="entry name" value="GATASE"/>
</dbReference>
<feature type="active site" evidence="10 11">
    <location>
        <position position="190"/>
    </location>
</feature>
<feature type="active site" evidence="10 11">
    <location>
        <position position="188"/>
    </location>
</feature>